<dbReference type="InterPro" id="IPR011251">
    <property type="entry name" value="Luciferase-like_dom"/>
</dbReference>
<organism evidence="6 7">
    <name type="scientific">Nocardia terpenica</name>
    <dbReference type="NCBI Taxonomy" id="455432"/>
    <lineage>
        <taxon>Bacteria</taxon>
        <taxon>Bacillati</taxon>
        <taxon>Actinomycetota</taxon>
        <taxon>Actinomycetes</taxon>
        <taxon>Mycobacteriales</taxon>
        <taxon>Nocardiaceae</taxon>
        <taxon>Nocardia</taxon>
    </lineage>
</organism>
<comment type="caution">
    <text evidence="6">The sequence shown here is derived from an EMBL/GenBank/DDBJ whole genome shotgun (WGS) entry which is preliminary data.</text>
</comment>
<dbReference type="Proteomes" id="UP000076512">
    <property type="component" value="Unassembled WGS sequence"/>
</dbReference>
<evidence type="ECO:0000256" key="2">
    <source>
        <dbReference type="ARBA" id="ARBA00022643"/>
    </source>
</evidence>
<dbReference type="GO" id="GO:0046306">
    <property type="term" value="P:alkanesulfonate catabolic process"/>
    <property type="evidence" value="ECO:0007669"/>
    <property type="project" value="TreeGrafter"/>
</dbReference>
<gene>
    <name evidence="6" type="ORF">AWN90_29680</name>
</gene>
<evidence type="ECO:0000256" key="1">
    <source>
        <dbReference type="ARBA" id="ARBA00022630"/>
    </source>
</evidence>
<dbReference type="PANTHER" id="PTHR42847:SF4">
    <property type="entry name" value="ALKANESULFONATE MONOOXYGENASE-RELATED"/>
    <property type="match status" value="1"/>
</dbReference>
<feature type="domain" description="Luciferase-like" evidence="5">
    <location>
        <begin position="12"/>
        <end position="244"/>
    </location>
</feature>
<dbReference type="InterPro" id="IPR050172">
    <property type="entry name" value="SsuD_RutA_monooxygenase"/>
</dbReference>
<keyword evidence="4" id="KW-0503">Monooxygenase</keyword>
<name>A0A164M0T6_9NOCA</name>
<dbReference type="Gene3D" id="3.20.20.30">
    <property type="entry name" value="Luciferase-like domain"/>
    <property type="match status" value="1"/>
</dbReference>
<reference evidence="6 7" key="1">
    <citation type="submission" date="2016-04" db="EMBL/GenBank/DDBJ databases">
        <authorList>
            <person name="Evans L.H."/>
            <person name="Alamgir A."/>
            <person name="Owens N."/>
            <person name="Weber N.D."/>
            <person name="Virtaneva K."/>
            <person name="Barbian K."/>
            <person name="Babar A."/>
            <person name="Rosenke K."/>
        </authorList>
    </citation>
    <scope>NUCLEOTIDE SEQUENCE [LARGE SCALE GENOMIC DNA]</scope>
    <source>
        <strain evidence="6 7">IFM 0406</strain>
    </source>
</reference>
<evidence type="ECO:0000313" key="6">
    <source>
        <dbReference type="EMBL" id="KZM72920.1"/>
    </source>
</evidence>
<dbReference type="OrthoDB" id="7903015at2"/>
<evidence type="ECO:0000256" key="4">
    <source>
        <dbReference type="ARBA" id="ARBA00023033"/>
    </source>
</evidence>
<keyword evidence="2" id="KW-0288">FMN</keyword>
<keyword evidence="3" id="KW-0560">Oxidoreductase</keyword>
<keyword evidence="7" id="KW-1185">Reference proteome</keyword>
<dbReference type="STRING" id="455432.AWN90_29680"/>
<dbReference type="GO" id="GO:0008726">
    <property type="term" value="F:alkanesulfonate monooxygenase activity"/>
    <property type="evidence" value="ECO:0007669"/>
    <property type="project" value="TreeGrafter"/>
</dbReference>
<accession>A0A164M0T6</accession>
<evidence type="ECO:0000313" key="7">
    <source>
        <dbReference type="Proteomes" id="UP000076512"/>
    </source>
</evidence>
<dbReference type="EMBL" id="LWGR01000007">
    <property type="protein sequence ID" value="KZM72920.1"/>
    <property type="molecule type" value="Genomic_DNA"/>
</dbReference>
<keyword evidence="1" id="KW-0285">Flavoprotein</keyword>
<proteinExistence type="predicted"/>
<dbReference type="SUPFAM" id="SSF51679">
    <property type="entry name" value="Bacterial luciferase-like"/>
    <property type="match status" value="1"/>
</dbReference>
<sequence>MRFAISIPQIFDDGEFDPDAFRAYVRRIEELGFHSGWTQEQALRINRMPQLSALETMTYAAAATERLRLGCSVFVSTLHSPVHLAQAVSSLDQMSRGRVEVGLGSGGPGRAFAAFGIDPEGYISRFTEGLEVMRRLWSEPSVTFDGRFWQLSDARAAARPFQKPGPPVWFGGGHPKALRRAARLADGFFGAGSSTTAAFADQVALLRTELAAAGRDATFGIAKRVYIAIDENPDRARQRIAASLEKLYGTPKLADVAVTGTVSDCVRGIQEVIDAGAELLLFTPLFDDREHLERIAAEVIPQLSGDTPGTAGPA</sequence>
<dbReference type="AlphaFoldDB" id="A0A164M0T6"/>
<evidence type="ECO:0000256" key="3">
    <source>
        <dbReference type="ARBA" id="ARBA00023002"/>
    </source>
</evidence>
<protein>
    <submittedName>
        <fullName evidence="6">LLM class F420-dependent oxidoreductase</fullName>
    </submittedName>
</protein>
<dbReference type="RefSeq" id="WP_067589247.1">
    <property type="nucleotide sequence ID" value="NZ_JABMCZ010000004.1"/>
</dbReference>
<dbReference type="InterPro" id="IPR036661">
    <property type="entry name" value="Luciferase-like_sf"/>
</dbReference>
<dbReference type="Pfam" id="PF00296">
    <property type="entry name" value="Bac_luciferase"/>
    <property type="match status" value="1"/>
</dbReference>
<dbReference type="PANTHER" id="PTHR42847">
    <property type="entry name" value="ALKANESULFONATE MONOOXYGENASE"/>
    <property type="match status" value="1"/>
</dbReference>
<evidence type="ECO:0000259" key="5">
    <source>
        <dbReference type="Pfam" id="PF00296"/>
    </source>
</evidence>